<dbReference type="InterPro" id="IPR029052">
    <property type="entry name" value="Metallo-depent_PP-like"/>
</dbReference>
<protein>
    <recommendedName>
        <fullName evidence="3">Calcineurin-like phosphoesterase domain-containing protein</fullName>
    </recommendedName>
</protein>
<dbReference type="AlphaFoldDB" id="A0A099KDH1"/>
<evidence type="ECO:0008006" key="3">
    <source>
        <dbReference type="Google" id="ProtNLM"/>
    </source>
</evidence>
<organism evidence="1 2">
    <name type="scientific">Colwellia psychrerythraea</name>
    <name type="common">Vibrio psychroerythus</name>
    <dbReference type="NCBI Taxonomy" id="28229"/>
    <lineage>
        <taxon>Bacteria</taxon>
        <taxon>Pseudomonadati</taxon>
        <taxon>Pseudomonadota</taxon>
        <taxon>Gammaproteobacteria</taxon>
        <taxon>Alteromonadales</taxon>
        <taxon>Colwelliaceae</taxon>
        <taxon>Colwellia</taxon>
    </lineage>
</organism>
<dbReference type="Proteomes" id="UP000029843">
    <property type="component" value="Unassembled WGS sequence"/>
</dbReference>
<reference evidence="1 2" key="1">
    <citation type="submission" date="2014-08" db="EMBL/GenBank/DDBJ databases">
        <title>Genomic and Phenotypic Diversity of Colwellia psychrerythraea strains from Disparate Marine Basins.</title>
        <authorList>
            <person name="Techtmann S.M."/>
            <person name="Stelling S.C."/>
            <person name="Utturkar S.M."/>
            <person name="Alshibli N."/>
            <person name="Harris A."/>
            <person name="Brown S.D."/>
            <person name="Hazen T.C."/>
        </authorList>
    </citation>
    <scope>NUCLEOTIDE SEQUENCE [LARGE SCALE GENOMIC DNA]</scope>
    <source>
        <strain evidence="1 2">ND2E</strain>
    </source>
</reference>
<comment type="caution">
    <text evidence="1">The sequence shown here is derived from an EMBL/GenBank/DDBJ whole genome shotgun (WGS) entry which is preliminary data.</text>
</comment>
<dbReference type="PATRIC" id="fig|28229.4.peg.3693"/>
<evidence type="ECO:0000313" key="1">
    <source>
        <dbReference type="EMBL" id="KGJ87593.1"/>
    </source>
</evidence>
<proteinExistence type="predicted"/>
<dbReference type="EMBL" id="JQED01000053">
    <property type="protein sequence ID" value="KGJ87593.1"/>
    <property type="molecule type" value="Genomic_DNA"/>
</dbReference>
<name>A0A099KDH1_COLPS</name>
<sequence precursor="true">MMTNKTYSWKKRSLHCVFLLLTVQSFVICAQTVIILADTPYSDEEKKMLQGPNGTLYQLLNKEHPSAVLHLGDFKSGAKSCTNELLIEHKALIAQTYPGKVIYTPGDNDWTDCDRSTLLHSFDELERLDFLIELMYQTAPLLTKSLAEVSSQLGQIENKLWINDRLAISTLHIVGTSNGRVHINKSNKKKALSKVNDRDKANLDWLNKIESHATDFDALIIGFQADIYQQSVLQSEACNNSSLNACDAFAIYRQAFKALAKRLNKPVLISHGDTGDFCFERLDDNLWHLNAAGDFRYIDATKVSFNKELSDTPFSVSGLINTSLPMMGCNN</sequence>
<evidence type="ECO:0000313" key="2">
    <source>
        <dbReference type="Proteomes" id="UP000029843"/>
    </source>
</evidence>
<dbReference type="SUPFAM" id="SSF56300">
    <property type="entry name" value="Metallo-dependent phosphatases"/>
    <property type="match status" value="1"/>
</dbReference>
<gene>
    <name evidence="1" type="ORF">ND2E_4331</name>
</gene>
<accession>A0A099KDH1</accession>